<proteinExistence type="predicted"/>
<keyword evidence="4" id="KW-1185">Reference proteome</keyword>
<accession>A0A917U5X1</accession>
<organism evidence="3 4">
    <name type="scientific">Micromonospora sonchi</name>
    <dbReference type="NCBI Taxonomy" id="1763543"/>
    <lineage>
        <taxon>Bacteria</taxon>
        <taxon>Bacillati</taxon>
        <taxon>Actinomycetota</taxon>
        <taxon>Actinomycetes</taxon>
        <taxon>Micromonosporales</taxon>
        <taxon>Micromonosporaceae</taxon>
        <taxon>Micromonospora</taxon>
    </lineage>
</organism>
<dbReference type="GO" id="GO:0080120">
    <property type="term" value="P:CAAX-box protein maturation"/>
    <property type="evidence" value="ECO:0007669"/>
    <property type="project" value="UniProtKB-ARBA"/>
</dbReference>
<evidence type="ECO:0000313" key="4">
    <source>
        <dbReference type="Proteomes" id="UP000608890"/>
    </source>
</evidence>
<gene>
    <name evidence="3" type="ORF">GCM10011608_52620</name>
</gene>
<dbReference type="EMBL" id="BMNB01000034">
    <property type="protein sequence ID" value="GGM61031.1"/>
    <property type="molecule type" value="Genomic_DNA"/>
</dbReference>
<feature type="transmembrane region" description="Helical" evidence="1">
    <location>
        <begin position="70"/>
        <end position="90"/>
    </location>
</feature>
<dbReference type="InterPro" id="IPR003675">
    <property type="entry name" value="Rce1/LyrA-like_dom"/>
</dbReference>
<evidence type="ECO:0000259" key="2">
    <source>
        <dbReference type="Pfam" id="PF02517"/>
    </source>
</evidence>
<comment type="caution">
    <text evidence="3">The sequence shown here is derived from an EMBL/GenBank/DDBJ whole genome shotgun (WGS) entry which is preliminary data.</text>
</comment>
<reference evidence="3" key="2">
    <citation type="submission" date="2020-09" db="EMBL/GenBank/DDBJ databases">
        <authorList>
            <person name="Sun Q."/>
            <person name="Zhou Y."/>
        </authorList>
    </citation>
    <scope>NUCLEOTIDE SEQUENCE</scope>
    <source>
        <strain evidence="3">CGMCC 4.7312</strain>
    </source>
</reference>
<evidence type="ECO:0000256" key="1">
    <source>
        <dbReference type="SAM" id="Phobius"/>
    </source>
</evidence>
<sequence>MRVLKQILAVAAVSLVGNRAVVAVQGNPWLALAIGMATAVAAVLAYEWVVRRTEGRSVTELARDGAGARIVRGMVIGLALFAAVIANIAFMGGYHVHGSGSMSGMVGLFGFMATAAVTEELLFRGLLFRLVEERLGTWLSLLLSGMLFGLMHLLNPDASLWGATAIAIQAGFMLAACYAATRNLWVPIGLHFGWNFAAAGIFGVVVSGNGESKGLLDATTSGPTLLSGGDFGPEGSLYAVAAGLVLTAVFLWQAHRRGRIVPRRRAVGAPAASVTVS</sequence>
<dbReference type="AlphaFoldDB" id="A0A917U5X1"/>
<evidence type="ECO:0000313" key="3">
    <source>
        <dbReference type="EMBL" id="GGM61031.1"/>
    </source>
</evidence>
<keyword evidence="1" id="KW-0812">Transmembrane</keyword>
<feature type="transmembrane region" description="Helical" evidence="1">
    <location>
        <begin position="102"/>
        <end position="123"/>
    </location>
</feature>
<dbReference type="GO" id="GO:0006508">
    <property type="term" value="P:proteolysis"/>
    <property type="evidence" value="ECO:0007669"/>
    <property type="project" value="UniProtKB-KW"/>
</dbReference>
<dbReference type="Pfam" id="PF02517">
    <property type="entry name" value="Rce1-like"/>
    <property type="match status" value="1"/>
</dbReference>
<feature type="transmembrane region" description="Helical" evidence="1">
    <location>
        <begin position="29"/>
        <end position="49"/>
    </location>
</feature>
<feature type="transmembrane region" description="Helical" evidence="1">
    <location>
        <begin position="135"/>
        <end position="154"/>
    </location>
</feature>
<feature type="domain" description="CAAX prenyl protease 2/Lysostaphin resistance protein A-like" evidence="2">
    <location>
        <begin position="106"/>
        <end position="196"/>
    </location>
</feature>
<feature type="transmembrane region" description="Helical" evidence="1">
    <location>
        <begin position="160"/>
        <end position="181"/>
    </location>
</feature>
<dbReference type="GO" id="GO:0004175">
    <property type="term" value="F:endopeptidase activity"/>
    <property type="evidence" value="ECO:0007669"/>
    <property type="project" value="UniProtKB-ARBA"/>
</dbReference>
<dbReference type="PANTHER" id="PTHR39430:SF1">
    <property type="entry name" value="PROTEASE"/>
    <property type="match status" value="1"/>
</dbReference>
<dbReference type="PANTHER" id="PTHR39430">
    <property type="entry name" value="MEMBRANE-ASSOCIATED PROTEASE-RELATED"/>
    <property type="match status" value="1"/>
</dbReference>
<protein>
    <submittedName>
        <fullName evidence="3">CAAX amino protease</fullName>
    </submittedName>
</protein>
<keyword evidence="3" id="KW-0378">Hydrolase</keyword>
<keyword evidence="1" id="KW-1133">Transmembrane helix</keyword>
<dbReference type="Proteomes" id="UP000608890">
    <property type="component" value="Unassembled WGS sequence"/>
</dbReference>
<dbReference type="RefSeq" id="WP_189049024.1">
    <property type="nucleotide sequence ID" value="NZ_BMNB01000034.1"/>
</dbReference>
<reference evidence="3" key="1">
    <citation type="journal article" date="2014" name="Int. J. Syst. Evol. Microbiol.">
        <title>Complete genome sequence of Corynebacterium casei LMG S-19264T (=DSM 44701T), isolated from a smear-ripened cheese.</title>
        <authorList>
            <consortium name="US DOE Joint Genome Institute (JGI-PGF)"/>
            <person name="Walter F."/>
            <person name="Albersmeier A."/>
            <person name="Kalinowski J."/>
            <person name="Ruckert C."/>
        </authorList>
    </citation>
    <scope>NUCLEOTIDE SEQUENCE</scope>
    <source>
        <strain evidence="3">CGMCC 4.7312</strain>
    </source>
</reference>
<keyword evidence="1" id="KW-0472">Membrane</keyword>
<feature type="transmembrane region" description="Helical" evidence="1">
    <location>
        <begin position="235"/>
        <end position="254"/>
    </location>
</feature>
<feature type="transmembrane region" description="Helical" evidence="1">
    <location>
        <begin position="188"/>
        <end position="206"/>
    </location>
</feature>
<name>A0A917U5X1_9ACTN</name>
<keyword evidence="3" id="KW-0645">Protease</keyword>